<proteinExistence type="predicted"/>
<evidence type="ECO:0000313" key="4">
    <source>
        <dbReference type="Proteomes" id="UP000188551"/>
    </source>
</evidence>
<feature type="signal peptide" evidence="2">
    <location>
        <begin position="1"/>
        <end position="21"/>
    </location>
</feature>
<name>A0ABX3JJP4_9PSEU</name>
<dbReference type="Proteomes" id="UP000188551">
    <property type="component" value="Unassembled WGS sequence"/>
</dbReference>
<dbReference type="EMBL" id="MUXN01000004">
    <property type="protein sequence ID" value="OOC07484.1"/>
    <property type="molecule type" value="Genomic_DNA"/>
</dbReference>
<comment type="caution">
    <text evidence="3">The sequence shown here is derived from an EMBL/GenBank/DDBJ whole genome shotgun (WGS) entry which is preliminary data.</text>
</comment>
<feature type="chain" id="PRO_5045736412" description="Lipoprotein" evidence="2">
    <location>
        <begin position="22"/>
        <end position="193"/>
    </location>
</feature>
<evidence type="ECO:0000256" key="1">
    <source>
        <dbReference type="SAM" id="MobiDB-lite"/>
    </source>
</evidence>
<keyword evidence="4" id="KW-1185">Reference proteome</keyword>
<organism evidence="3 4">
    <name type="scientific">Amycolatopsis azurea DSM 43854</name>
    <dbReference type="NCBI Taxonomy" id="1238180"/>
    <lineage>
        <taxon>Bacteria</taxon>
        <taxon>Bacillati</taxon>
        <taxon>Actinomycetota</taxon>
        <taxon>Actinomycetes</taxon>
        <taxon>Pseudonocardiales</taxon>
        <taxon>Pseudonocardiaceae</taxon>
        <taxon>Amycolatopsis</taxon>
    </lineage>
</organism>
<dbReference type="PROSITE" id="PS51257">
    <property type="entry name" value="PROKAR_LIPOPROTEIN"/>
    <property type="match status" value="1"/>
</dbReference>
<evidence type="ECO:0000313" key="3">
    <source>
        <dbReference type="EMBL" id="OOC07484.1"/>
    </source>
</evidence>
<feature type="region of interest" description="Disordered" evidence="1">
    <location>
        <begin position="21"/>
        <end position="42"/>
    </location>
</feature>
<accession>A0ABX3JJP4</accession>
<keyword evidence="2" id="KW-0732">Signal</keyword>
<protein>
    <recommendedName>
        <fullName evidence="5">Lipoprotein</fullName>
    </recommendedName>
</protein>
<gene>
    <name evidence="3" type="ORF">B0293_07365</name>
</gene>
<reference evidence="3 4" key="1">
    <citation type="submission" date="2017-02" db="EMBL/GenBank/DDBJ databases">
        <title>Amycolatopsis azurea DSM 43854 draft genome.</title>
        <authorList>
            <person name="Mayilraj S."/>
        </authorList>
    </citation>
    <scope>NUCLEOTIDE SEQUENCE [LARGE SCALE GENOMIC DNA]</scope>
    <source>
        <strain evidence="3 4">DSM 43854</strain>
    </source>
</reference>
<evidence type="ECO:0008006" key="5">
    <source>
        <dbReference type="Google" id="ProtNLM"/>
    </source>
</evidence>
<evidence type="ECO:0000256" key="2">
    <source>
        <dbReference type="SAM" id="SignalP"/>
    </source>
</evidence>
<dbReference type="RefSeq" id="WP_039915188.1">
    <property type="nucleotide sequence ID" value="NZ_ANMG01000003.1"/>
</dbReference>
<sequence length="193" mass="19702">MKTKVLFVALVGALFVTTACSGETPPPAPPATVTVTPTPPPSVGPDAKTVAWLDGMCGAIFGYVKANNEHASKQSSGVEVTRTWLSENLGVRADLTGKVVDELNALPASPIPGGDAAKKSLVDSYTTARDAAAEGKRKLDASKSQSALDAGLKALDAAQKPLTETTDPFASVKMDTPEIKAAVAAAKKCVPGA</sequence>